<dbReference type="Gene3D" id="3.50.50.60">
    <property type="entry name" value="FAD/NAD(P)-binding domain"/>
    <property type="match status" value="1"/>
</dbReference>
<dbReference type="InterPro" id="IPR027477">
    <property type="entry name" value="Succ_DH/fumarate_Rdtase_cat_sf"/>
</dbReference>
<dbReference type="SUPFAM" id="SSF51905">
    <property type="entry name" value="FAD/NAD(P)-binding domain"/>
    <property type="match status" value="1"/>
</dbReference>
<dbReference type="AlphaFoldDB" id="I4C9A1"/>
<evidence type="ECO:0000259" key="5">
    <source>
        <dbReference type="Pfam" id="PF02910"/>
    </source>
</evidence>
<comment type="cofactor">
    <cofactor evidence="1">
        <name>FAD</name>
        <dbReference type="ChEBI" id="CHEBI:57692"/>
    </cofactor>
</comment>
<dbReference type="PRINTS" id="PR00368">
    <property type="entry name" value="FADPNR"/>
</dbReference>
<dbReference type="PIRSF" id="PIRSF000171">
    <property type="entry name" value="SDHA_APRA_LASPO"/>
    <property type="match status" value="1"/>
</dbReference>
<dbReference type="Gene3D" id="1.20.58.100">
    <property type="entry name" value="Fumarate reductase/succinate dehydrogenase flavoprotein-like, C-terminal domain"/>
    <property type="match status" value="1"/>
</dbReference>
<dbReference type="STRING" id="706587.Desti_3491"/>
<evidence type="ECO:0000256" key="2">
    <source>
        <dbReference type="ARBA" id="ARBA00022630"/>
    </source>
</evidence>
<dbReference type="PANTHER" id="PTHR11632:SF51">
    <property type="entry name" value="SUCCINATE DEHYDROGENASE [UBIQUINONE] FLAVOPROTEIN SUBUNIT, MITOCHONDRIAL"/>
    <property type="match status" value="1"/>
</dbReference>
<feature type="domain" description="Fumarate reductase/succinate dehydrogenase flavoprotein-like C-terminal" evidence="5">
    <location>
        <begin position="446"/>
        <end position="568"/>
    </location>
</feature>
<evidence type="ECO:0000313" key="6">
    <source>
        <dbReference type="EMBL" id="AFM26142.1"/>
    </source>
</evidence>
<dbReference type="SUPFAM" id="SSF46977">
    <property type="entry name" value="Succinate dehydrogenase/fumarate reductase flavoprotein C-terminal domain"/>
    <property type="match status" value="1"/>
</dbReference>
<name>I4C9A1_DESTA</name>
<evidence type="ECO:0000256" key="1">
    <source>
        <dbReference type="ARBA" id="ARBA00001974"/>
    </source>
</evidence>
<feature type="domain" description="FAD-dependent oxidoreductase 2 FAD-binding" evidence="4">
    <location>
        <begin position="9"/>
        <end position="387"/>
    </location>
</feature>
<protein>
    <submittedName>
        <fullName evidence="6">Succinate dehydrogenase/fumarate reductase flavoprotein subunit</fullName>
    </submittedName>
</protein>
<dbReference type="Pfam" id="PF02910">
    <property type="entry name" value="Succ_DH_flav_C"/>
    <property type="match status" value="1"/>
</dbReference>
<organism evidence="6 7">
    <name type="scientific">Desulfomonile tiedjei (strain ATCC 49306 / DSM 6799 / DCB-1)</name>
    <dbReference type="NCBI Taxonomy" id="706587"/>
    <lineage>
        <taxon>Bacteria</taxon>
        <taxon>Pseudomonadati</taxon>
        <taxon>Thermodesulfobacteriota</taxon>
        <taxon>Desulfomonilia</taxon>
        <taxon>Desulfomonilales</taxon>
        <taxon>Desulfomonilaceae</taxon>
        <taxon>Desulfomonile</taxon>
    </lineage>
</organism>
<keyword evidence="3" id="KW-0560">Oxidoreductase</keyword>
<dbReference type="PRINTS" id="PR00411">
    <property type="entry name" value="PNDRDTASEI"/>
</dbReference>
<evidence type="ECO:0000256" key="3">
    <source>
        <dbReference type="ARBA" id="ARBA00023002"/>
    </source>
</evidence>
<dbReference type="eggNOG" id="COG1053">
    <property type="taxonomic scope" value="Bacteria"/>
</dbReference>
<dbReference type="PANTHER" id="PTHR11632">
    <property type="entry name" value="SUCCINATE DEHYDROGENASE 2 FLAVOPROTEIN SUBUNIT"/>
    <property type="match status" value="1"/>
</dbReference>
<dbReference type="Proteomes" id="UP000006055">
    <property type="component" value="Chromosome"/>
</dbReference>
<dbReference type="RefSeq" id="WP_014811274.1">
    <property type="nucleotide sequence ID" value="NC_018025.1"/>
</dbReference>
<dbReference type="InterPro" id="IPR030664">
    <property type="entry name" value="SdhA/FrdA/AprA"/>
</dbReference>
<dbReference type="InterPro" id="IPR015939">
    <property type="entry name" value="Fum_Rdtase/Succ_DH_flav-like_C"/>
</dbReference>
<keyword evidence="2" id="KW-0285">Flavoprotein</keyword>
<dbReference type="GO" id="GO:0016491">
    <property type="term" value="F:oxidoreductase activity"/>
    <property type="evidence" value="ECO:0007669"/>
    <property type="project" value="UniProtKB-KW"/>
</dbReference>
<accession>I4C9A1</accession>
<dbReference type="KEGG" id="dti:Desti_3491"/>
<dbReference type="HOGENOM" id="CLU_014312_8_2_7"/>
<dbReference type="Gene3D" id="3.90.700.10">
    <property type="entry name" value="Succinate dehydrogenase/fumarate reductase flavoprotein, catalytic domain"/>
    <property type="match status" value="1"/>
</dbReference>
<dbReference type="InterPro" id="IPR037099">
    <property type="entry name" value="Fum_R/Succ_DH_flav-like_C_sf"/>
</dbReference>
<dbReference type="Pfam" id="PF00890">
    <property type="entry name" value="FAD_binding_2"/>
    <property type="match status" value="1"/>
</dbReference>
<gene>
    <name evidence="6" type="ordered locus">Desti_3491</name>
</gene>
<reference evidence="7" key="1">
    <citation type="submission" date="2012-06" db="EMBL/GenBank/DDBJ databases">
        <title>Complete sequence of chromosome of Desulfomonile tiedjei DSM 6799.</title>
        <authorList>
            <person name="Lucas S."/>
            <person name="Copeland A."/>
            <person name="Lapidus A."/>
            <person name="Glavina del Rio T."/>
            <person name="Dalin E."/>
            <person name="Tice H."/>
            <person name="Bruce D."/>
            <person name="Goodwin L."/>
            <person name="Pitluck S."/>
            <person name="Peters L."/>
            <person name="Ovchinnikova G."/>
            <person name="Zeytun A."/>
            <person name="Lu M."/>
            <person name="Kyrpides N."/>
            <person name="Mavromatis K."/>
            <person name="Ivanova N."/>
            <person name="Brettin T."/>
            <person name="Detter J.C."/>
            <person name="Han C."/>
            <person name="Larimer F."/>
            <person name="Land M."/>
            <person name="Hauser L."/>
            <person name="Markowitz V."/>
            <person name="Cheng J.-F."/>
            <person name="Hugenholtz P."/>
            <person name="Woyke T."/>
            <person name="Wu D."/>
            <person name="Spring S."/>
            <person name="Schroeder M."/>
            <person name="Brambilla E."/>
            <person name="Klenk H.-P."/>
            <person name="Eisen J.A."/>
        </authorList>
    </citation>
    <scope>NUCLEOTIDE SEQUENCE [LARGE SCALE GENOMIC DNA]</scope>
    <source>
        <strain evidence="7">ATCC 49306 / DSM 6799 / DCB-1</strain>
    </source>
</reference>
<evidence type="ECO:0000259" key="4">
    <source>
        <dbReference type="Pfam" id="PF00890"/>
    </source>
</evidence>
<dbReference type="OrthoDB" id="9806724at2"/>
<evidence type="ECO:0000313" key="7">
    <source>
        <dbReference type="Proteomes" id="UP000006055"/>
    </source>
</evidence>
<sequence length="592" mass="64592">MSATIIDTDVLVVGGGGAGFRAAIGARQKGVRVALLSKGPIARCGATPMAGADFTLNGASMAKIEGLQGDPNDTPEKVFNDIVTQGWFLNNQKLVEQYIRVAPQCLRELIEWGIKIKISDERMVFTSGIGIMDALLKKARSLGVDLLEDTALLELCTEDGIVTGAVGLDIRSGEFVQFHAKAVIIASGGWHKAFWPNTGMRDLSGDGTAIAHRAGADLGNMEFITFCCNVFLEPPIWRGSIAPYILSLFMGGRLTNSDGEEFLKKYDPFVVEKGTFTEWNKSFISHATLQEVRAGKGLPNGGVHYTRGDVPWERVEGVVSLIFPNWKYKAIDLSDWGKKLKENDPMEVGAAAEYFDGGIVINDRFETTVPGLYAAGECSLGVFGANRVFSAITEMLVHGADAGANAGEYAKAAHVPKTDAKVLAGLQESAEAPLRTSNGLKPAQVRRRVQEAAHKHLGPIRNKEELQAFIQFLDSVSKDEIPNLACSSKSRKYNKEWLDVIETKNMVQLLDMAAQSALAREESRGVHFREDYPNTDNDIWLQESILKRTGDGFALSKRPVTVTAMSLPKGTHPYLEFMKELMASHSDTLGKH</sequence>
<keyword evidence="7" id="KW-1185">Reference proteome</keyword>
<dbReference type="InterPro" id="IPR036188">
    <property type="entry name" value="FAD/NAD-bd_sf"/>
</dbReference>
<proteinExistence type="predicted"/>
<dbReference type="EMBL" id="CP003360">
    <property type="protein sequence ID" value="AFM26142.1"/>
    <property type="molecule type" value="Genomic_DNA"/>
</dbReference>
<dbReference type="InterPro" id="IPR003953">
    <property type="entry name" value="FAD-dep_OxRdtase_2_FAD-bd"/>
</dbReference>